<protein>
    <submittedName>
        <fullName evidence="1">Uncharacterized protein</fullName>
    </submittedName>
</protein>
<organism evidence="1 2">
    <name type="scientific">Galdieria yellowstonensis</name>
    <dbReference type="NCBI Taxonomy" id="3028027"/>
    <lineage>
        <taxon>Eukaryota</taxon>
        <taxon>Rhodophyta</taxon>
        <taxon>Bangiophyceae</taxon>
        <taxon>Galdieriales</taxon>
        <taxon>Galdieriaceae</taxon>
        <taxon>Galdieria</taxon>
    </lineage>
</organism>
<name>A0AAV9I7I6_9RHOD</name>
<dbReference type="AlphaFoldDB" id="A0AAV9I7I6"/>
<dbReference type="Proteomes" id="UP001300502">
    <property type="component" value="Unassembled WGS sequence"/>
</dbReference>
<keyword evidence="2" id="KW-1185">Reference proteome</keyword>
<reference evidence="1 2" key="1">
    <citation type="submission" date="2022-07" db="EMBL/GenBank/DDBJ databases">
        <title>Genome-wide signatures of adaptation to extreme environments.</title>
        <authorList>
            <person name="Cho C.H."/>
            <person name="Yoon H.S."/>
        </authorList>
    </citation>
    <scope>NUCLEOTIDE SEQUENCE [LARGE SCALE GENOMIC DNA]</scope>
    <source>
        <strain evidence="1 2">108.79 E11</strain>
    </source>
</reference>
<dbReference type="EMBL" id="JANCYU010000008">
    <property type="protein sequence ID" value="KAK4522822.1"/>
    <property type="molecule type" value="Genomic_DNA"/>
</dbReference>
<sequence>MSKKYSLKFTFVSGSVLCAALLWRNWQLYKERESFQSRSREQLGKIQAQLDEKQRRLEECNRRNWEHTLLDGLVGALEEAEQAGELKTKESYEQFLKDWIETSL</sequence>
<evidence type="ECO:0000313" key="2">
    <source>
        <dbReference type="Proteomes" id="UP001300502"/>
    </source>
</evidence>
<accession>A0AAV9I7I6</accession>
<evidence type="ECO:0000313" key="1">
    <source>
        <dbReference type="EMBL" id="KAK4522822.1"/>
    </source>
</evidence>
<comment type="caution">
    <text evidence="1">The sequence shown here is derived from an EMBL/GenBank/DDBJ whole genome shotgun (WGS) entry which is preliminary data.</text>
</comment>
<gene>
    <name evidence="1" type="ORF">GAYE_PCTG30G0712</name>
</gene>
<proteinExistence type="predicted"/>